<sequence>MSEGVLGKADIAFDATLLQNEAEAMQREWLVTNGIGGYSSATLANANTRRYHGLLVAALRPPVGRCVLLSKLEETLCVKQGDQEKRFELSTNLYPAVTHPTGYRWLEAWHMLPVPTWTWRVEEGVKIFKQVWMPKGHNAVYVAYCVLEGPKDVEIHLELVPLLAWRDYHSEMAATPSTPLAIWCETNRCLRLRLSQIEGITEAPIPLLLRLCKRDGQPYPAASFSANACWYYRIQHPREQERGFDFCEDLYSPGVFRVPVAVGQTLVVESGVEPLELPTPAESLDELGKEQQLLLTHCLDADPFEARLVLATRDFLVKPPEGRATVVAGYHWFTDWGRDTMISLPGLCLTTGKEAFACSILRSFAQFVDQGMIPNRFPDTGSQPEYNTADASLWFVLAAWRVHKIRKERTFLEELWPALQGVIESYWQGTRYNIHVDARDYLLYAGTEGVALTWMDAKVGNFVVTPRIGKPVEINALWYNALRCVAEMAREIGRAPDAQRYDEEAERVRTSFQSRFVRADGLGLYDVLDTPPNGEPDGTIRPNQVFALSLPFPLFDAAHPTALAILRTVQNKLLTPFGLRTLAPDDPHYTARYEGDVWHRDTAYHQGTAWPWLLGAFAEAVWKMTGNREEARRMLLPLSTQMEVYGVGSLAEIYDGSEPQRPNGCIAQAWSVAEILRVLRQLKVEGEKERF</sequence>
<accession>S0EWK1</accession>
<dbReference type="RefSeq" id="WP_016481657.1">
    <property type="nucleotide sequence ID" value="NC_021487.1"/>
</dbReference>
<dbReference type="EMBL" id="HF951689">
    <property type="protein sequence ID" value="CCW34093.1"/>
    <property type="molecule type" value="Genomic_DNA"/>
</dbReference>
<dbReference type="PANTHER" id="PTHR10569">
    <property type="entry name" value="GLYCOGEN DEBRANCHING ENZYME"/>
    <property type="match status" value="1"/>
</dbReference>
<dbReference type="OrthoDB" id="9761875at2"/>
<dbReference type="InterPro" id="IPR006451">
    <property type="entry name" value="Glycogen_debranch_arc"/>
</dbReference>
<dbReference type="InterPro" id="IPR010401">
    <property type="entry name" value="AGL/Gdb1"/>
</dbReference>
<dbReference type="InterPro" id="IPR032790">
    <property type="entry name" value="GDE_C"/>
</dbReference>
<dbReference type="PANTHER" id="PTHR10569:SF2">
    <property type="entry name" value="GLYCOGEN DEBRANCHING ENZYME"/>
    <property type="match status" value="1"/>
</dbReference>
<dbReference type="GO" id="GO:0004135">
    <property type="term" value="F:amylo-alpha-1,6-glucosidase activity"/>
    <property type="evidence" value="ECO:0007669"/>
    <property type="project" value="InterPro"/>
</dbReference>
<dbReference type="KEGG" id="ccz:CCALI_00256"/>
<dbReference type="Proteomes" id="UP000014227">
    <property type="component" value="Chromosome I"/>
</dbReference>
<gene>
    <name evidence="3" type="ORF">CCALI_00256</name>
</gene>
<evidence type="ECO:0000313" key="3">
    <source>
        <dbReference type="EMBL" id="CCW34093.1"/>
    </source>
</evidence>
<organism evidence="3 4">
    <name type="scientific">Chthonomonas calidirosea (strain DSM 23976 / ICMP 18418 / T49)</name>
    <dbReference type="NCBI Taxonomy" id="1303518"/>
    <lineage>
        <taxon>Bacteria</taxon>
        <taxon>Bacillati</taxon>
        <taxon>Armatimonadota</taxon>
        <taxon>Chthonomonadia</taxon>
        <taxon>Chthonomonadales</taxon>
        <taxon>Chthonomonadaceae</taxon>
        <taxon>Chthonomonas</taxon>
    </lineage>
</organism>
<evidence type="ECO:0000259" key="2">
    <source>
        <dbReference type="Pfam" id="PF12439"/>
    </source>
</evidence>
<reference evidence="4" key="1">
    <citation type="submission" date="2013-03" db="EMBL/GenBank/DDBJ databases">
        <title>Genome sequence of Chthonomonas calidirosea, the first sequenced genome from the Armatimonadetes phylum (formally candidate division OP10).</title>
        <authorList>
            <person name="Lee K.C.Y."/>
            <person name="Morgan X.C."/>
            <person name="Dunfield P.F."/>
            <person name="Tamas I."/>
            <person name="Houghton K.M."/>
            <person name="Vyssotski M."/>
            <person name="Ryan J.L.J."/>
            <person name="Lagutin K."/>
            <person name="McDonald I.R."/>
            <person name="Stott M.B."/>
        </authorList>
    </citation>
    <scope>NUCLEOTIDE SEQUENCE [LARGE SCALE GENOMIC DNA]</scope>
    <source>
        <strain evidence="4">DSM 23976 / ICMP 18418 / T49</strain>
    </source>
</reference>
<dbReference type="InterPro" id="IPR012341">
    <property type="entry name" value="6hp_glycosidase-like_sf"/>
</dbReference>
<dbReference type="InterPro" id="IPR024742">
    <property type="entry name" value="Glycogen_debranch_N"/>
</dbReference>
<dbReference type="GO" id="GO:0005980">
    <property type="term" value="P:glycogen catabolic process"/>
    <property type="evidence" value="ECO:0007669"/>
    <property type="project" value="InterPro"/>
</dbReference>
<dbReference type="InParanoid" id="S0EWK1"/>
<dbReference type="InterPro" id="IPR008928">
    <property type="entry name" value="6-hairpin_glycosidase_sf"/>
</dbReference>
<evidence type="ECO:0000259" key="1">
    <source>
        <dbReference type="Pfam" id="PF06202"/>
    </source>
</evidence>
<dbReference type="AlphaFoldDB" id="S0EWK1"/>
<proteinExistence type="predicted"/>
<dbReference type="HOGENOM" id="CLU_026835_0_0_0"/>
<dbReference type="GO" id="GO:0004134">
    <property type="term" value="F:4-alpha-glucanotransferase activity"/>
    <property type="evidence" value="ECO:0007669"/>
    <property type="project" value="InterPro"/>
</dbReference>
<dbReference type="SUPFAM" id="SSF48208">
    <property type="entry name" value="Six-hairpin glycosidases"/>
    <property type="match status" value="1"/>
</dbReference>
<keyword evidence="4" id="KW-1185">Reference proteome</keyword>
<feature type="domain" description="Glycogen debranching enzyme bacterial and archaeal type N-terminal" evidence="2">
    <location>
        <begin position="27"/>
        <end position="266"/>
    </location>
</feature>
<dbReference type="NCBIfam" id="TIGR01561">
    <property type="entry name" value="gde_arch"/>
    <property type="match status" value="1"/>
</dbReference>
<dbReference type="Gene3D" id="1.50.10.10">
    <property type="match status" value="1"/>
</dbReference>
<dbReference type="Pfam" id="PF06202">
    <property type="entry name" value="GDE_C"/>
    <property type="match status" value="1"/>
</dbReference>
<dbReference type="PATRIC" id="fig|1303518.3.peg.259"/>
<name>S0EWK1_CHTCT</name>
<evidence type="ECO:0000313" key="4">
    <source>
        <dbReference type="Proteomes" id="UP000014227"/>
    </source>
</evidence>
<dbReference type="Pfam" id="PF12439">
    <property type="entry name" value="GDE_N"/>
    <property type="match status" value="1"/>
</dbReference>
<feature type="domain" description="Glycogen debranching enzyme C-terminal" evidence="1">
    <location>
        <begin position="311"/>
        <end position="677"/>
    </location>
</feature>
<dbReference type="FunFam" id="1.50.10.10:FF:000073">
    <property type="entry name" value="Glycogen debranching enzyme, hypothetical (TreX-like)"/>
    <property type="match status" value="1"/>
</dbReference>
<protein>
    <submittedName>
        <fullName evidence="3">Glycogen debranching enzyme, archaeal type,putative</fullName>
    </submittedName>
</protein>
<dbReference type="eggNOG" id="COG3408">
    <property type="taxonomic scope" value="Bacteria"/>
</dbReference>
<dbReference type="STRING" id="454171.CP488_00901"/>